<dbReference type="AlphaFoldDB" id="A0A0F9K180"/>
<accession>A0A0F9K180</accession>
<comment type="caution">
    <text evidence="1">The sequence shown here is derived from an EMBL/GenBank/DDBJ whole genome shotgun (WGS) entry which is preliminary data.</text>
</comment>
<proteinExistence type="predicted"/>
<feature type="non-terminal residue" evidence="1">
    <location>
        <position position="1"/>
    </location>
</feature>
<reference evidence="1" key="1">
    <citation type="journal article" date="2015" name="Nature">
        <title>Complex archaea that bridge the gap between prokaryotes and eukaryotes.</title>
        <authorList>
            <person name="Spang A."/>
            <person name="Saw J.H."/>
            <person name="Jorgensen S.L."/>
            <person name="Zaremba-Niedzwiedzka K."/>
            <person name="Martijn J."/>
            <person name="Lind A.E."/>
            <person name="van Eijk R."/>
            <person name="Schleper C."/>
            <person name="Guy L."/>
            <person name="Ettema T.J."/>
        </authorList>
    </citation>
    <scope>NUCLEOTIDE SEQUENCE</scope>
</reference>
<name>A0A0F9K180_9ZZZZ</name>
<organism evidence="1">
    <name type="scientific">marine sediment metagenome</name>
    <dbReference type="NCBI Taxonomy" id="412755"/>
    <lineage>
        <taxon>unclassified sequences</taxon>
        <taxon>metagenomes</taxon>
        <taxon>ecological metagenomes</taxon>
    </lineage>
</organism>
<evidence type="ECO:0000313" key="1">
    <source>
        <dbReference type="EMBL" id="KKM04943.1"/>
    </source>
</evidence>
<gene>
    <name evidence="1" type="ORF">LCGC14_1759180</name>
</gene>
<dbReference type="EMBL" id="LAZR01016337">
    <property type="protein sequence ID" value="KKM04943.1"/>
    <property type="molecule type" value="Genomic_DNA"/>
</dbReference>
<protein>
    <submittedName>
        <fullName evidence="1">Uncharacterized protein</fullName>
    </submittedName>
</protein>
<sequence>KVEDNGRKINVIEHQVNDMEPRVEEAIAHKHQSETDMKWMKKTVEDYNKKQEALIAEIRNLKK</sequence>